<dbReference type="Proteomes" id="UP001165960">
    <property type="component" value="Unassembled WGS sequence"/>
</dbReference>
<reference evidence="1" key="1">
    <citation type="submission" date="2022-04" db="EMBL/GenBank/DDBJ databases">
        <title>Genome of the entomopathogenic fungus Entomophthora muscae.</title>
        <authorList>
            <person name="Elya C."/>
            <person name="Lovett B.R."/>
            <person name="Lee E."/>
            <person name="Macias A.M."/>
            <person name="Hajek A.E."/>
            <person name="De Bivort B.L."/>
            <person name="Kasson M.T."/>
            <person name="De Fine Licht H.H."/>
            <person name="Stajich J.E."/>
        </authorList>
    </citation>
    <scope>NUCLEOTIDE SEQUENCE</scope>
    <source>
        <strain evidence="1">Berkeley</strain>
    </source>
</reference>
<proteinExistence type="predicted"/>
<evidence type="ECO:0000313" key="1">
    <source>
        <dbReference type="EMBL" id="KAJ9077118.1"/>
    </source>
</evidence>
<comment type="caution">
    <text evidence="1">The sequence shown here is derived from an EMBL/GenBank/DDBJ whole genome shotgun (WGS) entry which is preliminary data.</text>
</comment>
<gene>
    <name evidence="1" type="ORF">DSO57_1019699</name>
</gene>
<keyword evidence="2" id="KW-1185">Reference proteome</keyword>
<protein>
    <submittedName>
        <fullName evidence="1">Uncharacterized protein</fullName>
    </submittedName>
</protein>
<organism evidence="1 2">
    <name type="scientific">Entomophthora muscae</name>
    <dbReference type="NCBI Taxonomy" id="34485"/>
    <lineage>
        <taxon>Eukaryota</taxon>
        <taxon>Fungi</taxon>
        <taxon>Fungi incertae sedis</taxon>
        <taxon>Zoopagomycota</taxon>
        <taxon>Entomophthoromycotina</taxon>
        <taxon>Entomophthoromycetes</taxon>
        <taxon>Entomophthorales</taxon>
        <taxon>Entomophthoraceae</taxon>
        <taxon>Entomophthora</taxon>
    </lineage>
</organism>
<evidence type="ECO:0000313" key="2">
    <source>
        <dbReference type="Proteomes" id="UP001165960"/>
    </source>
</evidence>
<sequence length="219" mass="24539">MAVLQHPQQIEDQLVLHLDVPTSLEVDGNTDSTQQQLELAIDSMDQGAYQNGKAHKKLVVLSSYGATAKEKFQNFTGITPNQLCIQMKTIEQAKEYLHSFSDPAIFHNHIHLGYQISLIFYQGDLINSQQAFFCCLYDELSGSMTNIIHQINSLVGHQNHTATWSAQIEEHMANYLAVMIGSMLKNKEVGDRLPHPGPQASGQDYSVNHPWEGDVHNPK</sequence>
<dbReference type="EMBL" id="QTSX02002219">
    <property type="protein sequence ID" value="KAJ9077118.1"/>
    <property type="molecule type" value="Genomic_DNA"/>
</dbReference>
<accession>A0ACC2TRF0</accession>
<name>A0ACC2TRF0_9FUNG</name>